<dbReference type="EMBL" id="JACSYB010000005">
    <property type="protein sequence ID" value="MCG8148781.1"/>
    <property type="molecule type" value="Genomic_DNA"/>
</dbReference>
<feature type="coiled-coil region" evidence="1">
    <location>
        <begin position="90"/>
        <end position="124"/>
    </location>
</feature>
<evidence type="ECO:0000313" key="4">
    <source>
        <dbReference type="Proteomes" id="UP001139238"/>
    </source>
</evidence>
<accession>A0A9X1UTY4</accession>
<feature type="region of interest" description="Disordered" evidence="2">
    <location>
        <begin position="68"/>
        <end position="87"/>
    </location>
</feature>
<dbReference type="Proteomes" id="UP001139238">
    <property type="component" value="Unassembled WGS sequence"/>
</dbReference>
<name>A0A9X1UTY4_9GAMM</name>
<organism evidence="3 4">
    <name type="scientific">Moraxella tetraodonis</name>
    <dbReference type="NCBI Taxonomy" id="2767221"/>
    <lineage>
        <taxon>Bacteria</taxon>
        <taxon>Pseudomonadati</taxon>
        <taxon>Pseudomonadota</taxon>
        <taxon>Gammaproteobacteria</taxon>
        <taxon>Moraxellales</taxon>
        <taxon>Moraxellaceae</taxon>
        <taxon>Moraxella</taxon>
    </lineage>
</organism>
<evidence type="ECO:0000256" key="1">
    <source>
        <dbReference type="SAM" id="Coils"/>
    </source>
</evidence>
<gene>
    <name evidence="3" type="ORF">H9W84_11775</name>
</gene>
<dbReference type="RefSeq" id="WP_239743988.1">
    <property type="nucleotide sequence ID" value="NZ_JACSYB010000005.1"/>
</dbReference>
<keyword evidence="1" id="KW-0175">Coiled coil</keyword>
<feature type="region of interest" description="Disordered" evidence="2">
    <location>
        <begin position="26"/>
        <end position="48"/>
    </location>
</feature>
<proteinExistence type="predicted"/>
<evidence type="ECO:0000256" key="2">
    <source>
        <dbReference type="SAM" id="MobiDB-lite"/>
    </source>
</evidence>
<dbReference type="AlphaFoldDB" id="A0A9X1UTY4"/>
<comment type="caution">
    <text evidence="3">The sequence shown here is derived from an EMBL/GenBank/DDBJ whole genome shotgun (WGS) entry which is preliminary data.</text>
</comment>
<protein>
    <submittedName>
        <fullName evidence="3">Uncharacterized protein</fullName>
    </submittedName>
</protein>
<reference evidence="3" key="1">
    <citation type="submission" date="2021-08" db="EMBL/GenBank/DDBJ databases">
        <title>Complete genome sequence of Moraxella sp strain PS-22.</title>
        <authorList>
            <person name="Das S.K."/>
        </authorList>
    </citation>
    <scope>NUCLEOTIDE SEQUENCE</scope>
    <source>
        <strain evidence="3">PS-22</strain>
    </source>
</reference>
<sequence length="130" mass="14919">MSSNQTNKSKAELHFYEAFVRLKENKPKNLPRGTKVSQNNVAKEAGVDPSALRKTRYPELINEIQQWIDDNPQTGKKADNKKSKTNSEQILALKKRIEELTIQRDQATSKLLEAQIKLIEMANEIKRLSE</sequence>
<evidence type="ECO:0000313" key="3">
    <source>
        <dbReference type="EMBL" id="MCG8148781.1"/>
    </source>
</evidence>
<keyword evidence="4" id="KW-1185">Reference proteome</keyword>